<evidence type="ECO:0000256" key="2">
    <source>
        <dbReference type="ARBA" id="ARBA00022679"/>
    </source>
</evidence>
<organism evidence="4 5">
    <name type="scientific">Bradyrhizobium diversitatis</name>
    <dbReference type="NCBI Taxonomy" id="2755406"/>
    <lineage>
        <taxon>Bacteria</taxon>
        <taxon>Pseudomonadati</taxon>
        <taxon>Pseudomonadota</taxon>
        <taxon>Alphaproteobacteria</taxon>
        <taxon>Hyphomicrobiales</taxon>
        <taxon>Nitrobacteraceae</taxon>
        <taxon>Bradyrhizobium</taxon>
    </lineage>
</organism>
<keyword evidence="1 4" id="KW-0489">Methyltransferase</keyword>
<evidence type="ECO:0000256" key="3">
    <source>
        <dbReference type="ARBA" id="ARBA00022691"/>
    </source>
</evidence>
<dbReference type="EMBL" id="JACEGD010000071">
    <property type="protein sequence ID" value="MBH5392093.1"/>
    <property type="molecule type" value="Genomic_DNA"/>
</dbReference>
<evidence type="ECO:0000313" key="4">
    <source>
        <dbReference type="EMBL" id="MBH5392093.1"/>
    </source>
</evidence>
<evidence type="ECO:0000256" key="1">
    <source>
        <dbReference type="ARBA" id="ARBA00022603"/>
    </source>
</evidence>
<protein>
    <submittedName>
        <fullName evidence="4">DNA adenine methylase</fullName>
    </submittedName>
</protein>
<dbReference type="Proteomes" id="UP001194539">
    <property type="component" value="Unassembled WGS sequence"/>
</dbReference>
<dbReference type="Gene3D" id="3.40.50.150">
    <property type="entry name" value="Vaccinia Virus protein VP39"/>
    <property type="match status" value="1"/>
</dbReference>
<keyword evidence="3" id="KW-0949">S-adenosyl-L-methionine</keyword>
<dbReference type="PANTHER" id="PTHR30481">
    <property type="entry name" value="DNA ADENINE METHYLASE"/>
    <property type="match status" value="1"/>
</dbReference>
<gene>
    <name evidence="4" type="ORF">H1B27_38455</name>
</gene>
<dbReference type="GO" id="GO:0008168">
    <property type="term" value="F:methyltransferase activity"/>
    <property type="evidence" value="ECO:0007669"/>
    <property type="project" value="UniProtKB-KW"/>
</dbReference>
<evidence type="ECO:0000313" key="5">
    <source>
        <dbReference type="Proteomes" id="UP001194539"/>
    </source>
</evidence>
<dbReference type="InterPro" id="IPR029063">
    <property type="entry name" value="SAM-dependent_MTases_sf"/>
</dbReference>
<comment type="caution">
    <text evidence="4">The sequence shown here is derived from an EMBL/GenBank/DDBJ whole genome shotgun (WGS) entry which is preliminary data.</text>
</comment>
<accession>A0ABS0PFW2</accession>
<keyword evidence="2" id="KW-0808">Transferase</keyword>
<sequence length="229" mass="26686">MAYLGGKGNCLTRVIGAMPTHSVYIETHLGGGAVMRAKRPVERQIGIDADERVIRAWRERRVVCELVHGDAAAFLKRFQFTGQELVYADPPYPDETRGRRNRYRYDYRKDDHVELLEVLANLRCRVLISGQPTDLYCERLARWRCMEFRSGGRRGGRKELLWANFPEPAALHEPAKAGTTFRDRERVKRRFATIRRKVEQMDSAERNLFVEWLAARYPEQVLYLEAKVT</sequence>
<dbReference type="SUPFAM" id="SSF53335">
    <property type="entry name" value="S-adenosyl-L-methionine-dependent methyltransferases"/>
    <property type="match status" value="1"/>
</dbReference>
<keyword evidence="5" id="KW-1185">Reference proteome</keyword>
<reference evidence="4 5" key="1">
    <citation type="submission" date="2020-07" db="EMBL/GenBank/DDBJ databases">
        <title>Bradyrhizobium diversity isolated from nodules of indigenous legumes of Western Australia.</title>
        <authorList>
            <person name="Klepa M.S."/>
        </authorList>
    </citation>
    <scope>NUCLEOTIDE SEQUENCE [LARGE SCALE GENOMIC DNA]</scope>
    <source>
        <strain evidence="4 5">CNPSo 4019</strain>
    </source>
</reference>
<proteinExistence type="predicted"/>
<name>A0ABS0PFW2_9BRAD</name>
<dbReference type="PANTHER" id="PTHR30481:SF4">
    <property type="entry name" value="SITE-SPECIFIC DNA-METHYLTRANSFERASE (ADENINE-SPECIFIC)"/>
    <property type="match status" value="1"/>
</dbReference>
<dbReference type="GO" id="GO:0032259">
    <property type="term" value="P:methylation"/>
    <property type="evidence" value="ECO:0007669"/>
    <property type="project" value="UniProtKB-KW"/>
</dbReference>
<dbReference type="InterPro" id="IPR012327">
    <property type="entry name" value="MeTrfase_D12"/>
</dbReference>